<dbReference type="PANTHER" id="PTHR23024:SF24">
    <property type="entry name" value="ALPHA_BETA HYDROLASE FOLD-3 DOMAIN-CONTAINING PROTEIN"/>
    <property type="match status" value="1"/>
</dbReference>
<keyword evidence="4" id="KW-1185">Reference proteome</keyword>
<dbReference type="Gene3D" id="3.40.50.1820">
    <property type="entry name" value="alpha/beta hydrolase"/>
    <property type="match status" value="1"/>
</dbReference>
<evidence type="ECO:0000259" key="2">
    <source>
        <dbReference type="Pfam" id="PF07859"/>
    </source>
</evidence>
<accession>A0A927AWF0</accession>
<dbReference type="InterPro" id="IPR013094">
    <property type="entry name" value="AB_hydrolase_3"/>
</dbReference>
<feature type="signal peptide" evidence="1">
    <location>
        <begin position="1"/>
        <end position="18"/>
    </location>
</feature>
<sequence length="157" mass="17500">MKSLLFLVLVLAASYVLAQNQPCQTGKLDARVALALKTVLKELPSSPTASVEQIRDVNIPVRLFPRSDVQALTITADSIPIQIYNPAHLSGLPILIYYHPGGFVTPLLPFMQYDCWRQAKAYKALVIAVDYRVAPEHRFPAAVEDAYRAFQWVPNHG</sequence>
<dbReference type="InterPro" id="IPR050466">
    <property type="entry name" value="Carboxylest/Gibb_receptor"/>
</dbReference>
<name>A0A927AWF0_9BACT</name>
<dbReference type="AlphaFoldDB" id="A0A927AWF0"/>
<feature type="domain" description="Alpha/beta hydrolase fold-3" evidence="2">
    <location>
        <begin position="95"/>
        <end position="156"/>
    </location>
</feature>
<organism evidence="3 4">
    <name type="scientific">Spirosoma profusum</name>
    <dbReference type="NCBI Taxonomy" id="2771354"/>
    <lineage>
        <taxon>Bacteria</taxon>
        <taxon>Pseudomonadati</taxon>
        <taxon>Bacteroidota</taxon>
        <taxon>Cytophagia</taxon>
        <taxon>Cytophagales</taxon>
        <taxon>Cytophagaceae</taxon>
        <taxon>Spirosoma</taxon>
    </lineage>
</organism>
<evidence type="ECO:0000313" key="3">
    <source>
        <dbReference type="EMBL" id="MBD2705695.1"/>
    </source>
</evidence>
<dbReference type="Proteomes" id="UP000598820">
    <property type="component" value="Unassembled WGS sequence"/>
</dbReference>
<reference evidence="3" key="1">
    <citation type="submission" date="2020-09" db="EMBL/GenBank/DDBJ databases">
        <authorList>
            <person name="Kim M.K."/>
        </authorList>
    </citation>
    <scope>NUCLEOTIDE SEQUENCE</scope>
    <source>
        <strain evidence="3">BT702</strain>
    </source>
</reference>
<keyword evidence="3" id="KW-0378">Hydrolase</keyword>
<evidence type="ECO:0000256" key="1">
    <source>
        <dbReference type="SAM" id="SignalP"/>
    </source>
</evidence>
<dbReference type="InterPro" id="IPR029058">
    <property type="entry name" value="AB_hydrolase_fold"/>
</dbReference>
<dbReference type="GO" id="GO:0016787">
    <property type="term" value="F:hydrolase activity"/>
    <property type="evidence" value="ECO:0007669"/>
    <property type="project" value="UniProtKB-KW"/>
</dbReference>
<dbReference type="EMBL" id="JACWZY010000066">
    <property type="protein sequence ID" value="MBD2705695.1"/>
    <property type="molecule type" value="Genomic_DNA"/>
</dbReference>
<evidence type="ECO:0000313" key="4">
    <source>
        <dbReference type="Proteomes" id="UP000598820"/>
    </source>
</evidence>
<feature type="chain" id="PRO_5037549114" evidence="1">
    <location>
        <begin position="19"/>
        <end position="157"/>
    </location>
</feature>
<dbReference type="Pfam" id="PF07859">
    <property type="entry name" value="Abhydrolase_3"/>
    <property type="match status" value="1"/>
</dbReference>
<proteinExistence type="predicted"/>
<dbReference type="SUPFAM" id="SSF53474">
    <property type="entry name" value="alpha/beta-Hydrolases"/>
    <property type="match status" value="1"/>
</dbReference>
<keyword evidence="1" id="KW-0732">Signal</keyword>
<comment type="caution">
    <text evidence="3">The sequence shown here is derived from an EMBL/GenBank/DDBJ whole genome shotgun (WGS) entry which is preliminary data.</text>
</comment>
<gene>
    <name evidence="3" type="ORF">IC229_34120</name>
</gene>
<dbReference type="PANTHER" id="PTHR23024">
    <property type="entry name" value="ARYLACETAMIDE DEACETYLASE"/>
    <property type="match status" value="1"/>
</dbReference>
<protein>
    <submittedName>
        <fullName evidence="3">Alpha/beta hydrolase fold domain-containing protein</fullName>
    </submittedName>
</protein>